<keyword evidence="8" id="KW-0812">Transmembrane</keyword>
<feature type="domain" description="L,D-TPase catalytic" evidence="9">
    <location>
        <begin position="294"/>
        <end position="406"/>
    </location>
</feature>
<dbReference type="Pfam" id="PF01471">
    <property type="entry name" value="PG_binding_1"/>
    <property type="match status" value="2"/>
</dbReference>
<name>A0A7K3M494_9ACTN</name>
<keyword evidence="4 6" id="KW-0573">Peptidoglycan synthesis</keyword>
<evidence type="ECO:0000256" key="5">
    <source>
        <dbReference type="ARBA" id="ARBA00023316"/>
    </source>
</evidence>
<dbReference type="PANTHER" id="PTHR30582:SF33">
    <property type="entry name" value="EXPORTED PROTEIN"/>
    <property type="match status" value="1"/>
</dbReference>
<dbReference type="GO" id="GO:0018104">
    <property type="term" value="P:peptidoglycan-protein cross-linking"/>
    <property type="evidence" value="ECO:0007669"/>
    <property type="project" value="TreeGrafter"/>
</dbReference>
<evidence type="ECO:0000256" key="1">
    <source>
        <dbReference type="ARBA" id="ARBA00004752"/>
    </source>
</evidence>
<sequence>MSVMVSGGGVEPCCAGPEGEVVRNRKFVRNVLIASLIVVVGAGGAYGVNQLVGDETAEATTPLARSSVSAVPSPEDVVTLEPAETTPEPTITPEPEPTETPEPEPLLAAGASGGEVRDLQARLKQIGWFEPDISGEYDDVTVEAVTGFQARRELPETGEVDEETWDRLVGMTREPTDDEMHNRIVAGPPILQPGDSGERVRELQARLKQIGWFEGEITPNYGDMTKLAVAGFQARRELPETGDVDQETWDRLVAMTQKPTDDELHNREPEAEEPDEDEPGTEVPGLDPRCATGRALCIDKTSNSMRWVIDGQVKMTLDVRFGSEMTPTREGGFQVGWKSRDHVSSLYDTPMPYAMFFSGGQAVHYSPDFAENGYNGASHGCVNVRDRDAIASLFDQVNVGDKVIVYRS</sequence>
<dbReference type="InterPro" id="IPR005490">
    <property type="entry name" value="LD_TPept_cat_dom"/>
</dbReference>
<feature type="compositionally biased region" description="Basic and acidic residues" evidence="7">
    <location>
        <begin position="259"/>
        <end position="269"/>
    </location>
</feature>
<feature type="region of interest" description="Disordered" evidence="7">
    <location>
        <begin position="64"/>
        <end position="103"/>
    </location>
</feature>
<dbReference type="GO" id="GO:0016740">
    <property type="term" value="F:transferase activity"/>
    <property type="evidence" value="ECO:0007669"/>
    <property type="project" value="UniProtKB-KW"/>
</dbReference>
<dbReference type="InterPro" id="IPR036366">
    <property type="entry name" value="PGBDSf"/>
</dbReference>
<dbReference type="SUPFAM" id="SSF47090">
    <property type="entry name" value="PGBD-like"/>
    <property type="match status" value="2"/>
</dbReference>
<keyword evidence="11" id="KW-1185">Reference proteome</keyword>
<evidence type="ECO:0000256" key="2">
    <source>
        <dbReference type="ARBA" id="ARBA00022679"/>
    </source>
</evidence>
<dbReference type="GO" id="GO:0071972">
    <property type="term" value="F:peptidoglycan L,D-transpeptidase activity"/>
    <property type="evidence" value="ECO:0007669"/>
    <property type="project" value="TreeGrafter"/>
</dbReference>
<dbReference type="AlphaFoldDB" id="A0A7K3M494"/>
<keyword evidence="5 6" id="KW-0961">Cell wall biogenesis/degradation</keyword>
<dbReference type="GO" id="GO:0005576">
    <property type="term" value="C:extracellular region"/>
    <property type="evidence" value="ECO:0007669"/>
    <property type="project" value="TreeGrafter"/>
</dbReference>
<dbReference type="Pfam" id="PF03734">
    <property type="entry name" value="YkuD"/>
    <property type="match status" value="1"/>
</dbReference>
<feature type="transmembrane region" description="Helical" evidence="8">
    <location>
        <begin position="27"/>
        <end position="48"/>
    </location>
</feature>
<dbReference type="Proteomes" id="UP000460435">
    <property type="component" value="Unassembled WGS sequence"/>
</dbReference>
<dbReference type="CDD" id="cd16913">
    <property type="entry name" value="YkuD_like"/>
    <property type="match status" value="1"/>
</dbReference>
<evidence type="ECO:0000256" key="3">
    <source>
        <dbReference type="ARBA" id="ARBA00022960"/>
    </source>
</evidence>
<dbReference type="InterPro" id="IPR036365">
    <property type="entry name" value="PGBD-like_sf"/>
</dbReference>
<feature type="active site" description="Proton donor/acceptor" evidence="6">
    <location>
        <position position="364"/>
    </location>
</feature>
<evidence type="ECO:0000259" key="9">
    <source>
        <dbReference type="PROSITE" id="PS52029"/>
    </source>
</evidence>
<evidence type="ECO:0000256" key="7">
    <source>
        <dbReference type="SAM" id="MobiDB-lite"/>
    </source>
</evidence>
<evidence type="ECO:0000256" key="4">
    <source>
        <dbReference type="ARBA" id="ARBA00022984"/>
    </source>
</evidence>
<evidence type="ECO:0000256" key="8">
    <source>
        <dbReference type="SAM" id="Phobius"/>
    </source>
</evidence>
<dbReference type="GO" id="GO:0071555">
    <property type="term" value="P:cell wall organization"/>
    <property type="evidence" value="ECO:0007669"/>
    <property type="project" value="UniProtKB-UniRule"/>
</dbReference>
<organism evidence="10 11">
    <name type="scientific">Phytoactinopolyspora mesophila</name>
    <dbReference type="NCBI Taxonomy" id="2650750"/>
    <lineage>
        <taxon>Bacteria</taxon>
        <taxon>Bacillati</taxon>
        <taxon>Actinomycetota</taxon>
        <taxon>Actinomycetes</taxon>
        <taxon>Jiangellales</taxon>
        <taxon>Jiangellaceae</taxon>
        <taxon>Phytoactinopolyspora</taxon>
    </lineage>
</organism>
<evidence type="ECO:0000313" key="11">
    <source>
        <dbReference type="Proteomes" id="UP000460435"/>
    </source>
</evidence>
<dbReference type="Gene3D" id="2.40.440.10">
    <property type="entry name" value="L,D-transpeptidase catalytic domain-like"/>
    <property type="match status" value="1"/>
</dbReference>
<comment type="pathway">
    <text evidence="1 6">Cell wall biogenesis; peptidoglycan biosynthesis.</text>
</comment>
<protein>
    <submittedName>
        <fullName evidence="10">L,D-transpeptidase family protein</fullName>
    </submittedName>
</protein>
<dbReference type="InterPro" id="IPR038063">
    <property type="entry name" value="Transpep_catalytic_dom"/>
</dbReference>
<dbReference type="PROSITE" id="PS52029">
    <property type="entry name" value="LD_TPASE"/>
    <property type="match status" value="1"/>
</dbReference>
<dbReference type="SUPFAM" id="SSF141523">
    <property type="entry name" value="L,D-transpeptidase catalytic domain-like"/>
    <property type="match status" value="1"/>
</dbReference>
<evidence type="ECO:0000256" key="6">
    <source>
        <dbReference type="PROSITE-ProRule" id="PRU01373"/>
    </source>
</evidence>
<comment type="caution">
    <text evidence="10">The sequence shown here is derived from an EMBL/GenBank/DDBJ whole genome shotgun (WGS) entry which is preliminary data.</text>
</comment>
<gene>
    <name evidence="10" type="ORF">F7O44_13725</name>
</gene>
<feature type="region of interest" description="Disordered" evidence="7">
    <location>
        <begin position="257"/>
        <end position="288"/>
    </location>
</feature>
<feature type="compositionally biased region" description="Low complexity" evidence="7">
    <location>
        <begin position="79"/>
        <end position="89"/>
    </location>
</feature>
<keyword evidence="2" id="KW-0808">Transferase</keyword>
<dbReference type="UniPathway" id="UPA00219"/>
<dbReference type="InterPro" id="IPR002477">
    <property type="entry name" value="Peptidoglycan-bd-like"/>
</dbReference>
<feature type="active site" description="Nucleophile" evidence="6">
    <location>
        <position position="381"/>
    </location>
</feature>
<dbReference type="Gene3D" id="1.10.101.10">
    <property type="entry name" value="PGBD-like superfamily/PGBD"/>
    <property type="match status" value="2"/>
</dbReference>
<evidence type="ECO:0000313" key="10">
    <source>
        <dbReference type="EMBL" id="NDL58133.1"/>
    </source>
</evidence>
<keyword evidence="3 6" id="KW-0133">Cell shape</keyword>
<dbReference type="PANTHER" id="PTHR30582">
    <property type="entry name" value="L,D-TRANSPEPTIDASE"/>
    <property type="match status" value="1"/>
</dbReference>
<keyword evidence="8" id="KW-1133">Transmembrane helix</keyword>
<accession>A0A7K3M494</accession>
<keyword evidence="8" id="KW-0472">Membrane</keyword>
<reference evidence="10 11" key="1">
    <citation type="submission" date="2019-11" db="EMBL/GenBank/DDBJ databases">
        <authorList>
            <person name="Li X.-J."/>
            <person name="Feng X.-M."/>
        </authorList>
    </citation>
    <scope>NUCLEOTIDE SEQUENCE [LARGE SCALE GENOMIC DNA]</scope>
    <source>
        <strain evidence="10 11">XMNu-373</strain>
    </source>
</reference>
<dbReference type="GO" id="GO:0008360">
    <property type="term" value="P:regulation of cell shape"/>
    <property type="evidence" value="ECO:0007669"/>
    <property type="project" value="UniProtKB-UniRule"/>
</dbReference>
<proteinExistence type="predicted"/>
<feature type="compositionally biased region" description="Acidic residues" evidence="7">
    <location>
        <begin position="270"/>
        <end position="280"/>
    </location>
</feature>
<dbReference type="InterPro" id="IPR050979">
    <property type="entry name" value="LD-transpeptidase"/>
</dbReference>
<dbReference type="EMBL" id="WLZY01000004">
    <property type="protein sequence ID" value="NDL58133.1"/>
    <property type="molecule type" value="Genomic_DNA"/>
</dbReference>